<dbReference type="OrthoDB" id="9799090at2"/>
<dbReference type="InterPro" id="IPR050721">
    <property type="entry name" value="Trk_Ktr_HKT_K-transport"/>
</dbReference>
<keyword evidence="5" id="KW-0407">Ion channel</keyword>
<evidence type="ECO:0000256" key="1">
    <source>
        <dbReference type="ARBA" id="ARBA00004651"/>
    </source>
</evidence>
<keyword evidence="2" id="KW-0472">Membrane</keyword>
<accession>A0A1X7LC09</accession>
<comment type="subcellular location">
    <subcellularLocation>
        <location evidence="1">Cell membrane</location>
        <topology evidence="1">Multi-pass membrane protein</topology>
    </subcellularLocation>
</comment>
<dbReference type="Proteomes" id="UP000193804">
    <property type="component" value="Unassembled WGS sequence"/>
</dbReference>
<dbReference type="InterPro" id="IPR036721">
    <property type="entry name" value="RCK_C_sf"/>
</dbReference>
<keyword evidence="6" id="KW-1185">Reference proteome</keyword>
<feature type="transmembrane region" description="Helical" evidence="2">
    <location>
        <begin position="9"/>
        <end position="28"/>
    </location>
</feature>
<evidence type="ECO:0000313" key="5">
    <source>
        <dbReference type="EMBL" id="SMG50933.1"/>
    </source>
</evidence>
<gene>
    <name evidence="5" type="ORF">SAMN05661096_03772</name>
</gene>
<dbReference type="RefSeq" id="WP_085518895.1">
    <property type="nucleotide sequence ID" value="NZ_FXAW01000009.1"/>
</dbReference>
<dbReference type="GO" id="GO:0034220">
    <property type="term" value="P:monoatomic ion transmembrane transport"/>
    <property type="evidence" value="ECO:0007669"/>
    <property type="project" value="UniProtKB-KW"/>
</dbReference>
<proteinExistence type="predicted"/>
<dbReference type="Gene3D" id="3.40.50.720">
    <property type="entry name" value="NAD(P)-binding Rossmann-like Domain"/>
    <property type="match status" value="1"/>
</dbReference>
<evidence type="ECO:0000313" key="6">
    <source>
        <dbReference type="Proteomes" id="UP000193804"/>
    </source>
</evidence>
<evidence type="ECO:0000259" key="3">
    <source>
        <dbReference type="Pfam" id="PF02254"/>
    </source>
</evidence>
<sequence length="351" mass="40603">MNFRSYKKLIYYLLAFLGIFLFLVFNLLEFELRSSDGKIDNLSDAFWYSIVTLTTVGYGDLVPTSTGGRAIGYVLIFLSLGVYGLLIGQISTIMANIKEHKKLGMYGTDFEDHIVVIGWTQFGKTVIDQLIKAGRKVAIVTRNREYIDLLKELYQERTLFVLYSDYENFELLEKVNIRKSNTVFINLSDDTEKLVYILNLKKEYEGLNYTVTLENSNLKQTFLSAGVTHAISQNEIASRLLASYMFEPDVALFSEEILAYPTTDEDYDIKQFKVMDNNQYIGQEYDKVFFELKKSENVILMGLVRIEEVNRVLYKNPSDNFKIKADDYLIMMMNQRTQKTIKKIFGLEEGV</sequence>
<keyword evidence="2" id="KW-1133">Transmembrane helix</keyword>
<dbReference type="InterPro" id="IPR013099">
    <property type="entry name" value="K_chnl_dom"/>
</dbReference>
<keyword evidence="5" id="KW-0406">Ion transport</keyword>
<dbReference type="SUPFAM" id="SSF116726">
    <property type="entry name" value="TrkA C-terminal domain-like"/>
    <property type="match status" value="1"/>
</dbReference>
<reference evidence="6" key="1">
    <citation type="submission" date="2017-04" db="EMBL/GenBank/DDBJ databases">
        <authorList>
            <person name="Varghese N."/>
            <person name="Submissions S."/>
        </authorList>
    </citation>
    <scope>NUCLEOTIDE SEQUENCE [LARGE SCALE GENOMIC DNA]</scope>
    <source>
        <strain evidence="6">DSM 4125</strain>
    </source>
</reference>
<evidence type="ECO:0000259" key="4">
    <source>
        <dbReference type="Pfam" id="PF07885"/>
    </source>
</evidence>
<dbReference type="STRING" id="1028.SAMN05661096_03772"/>
<organism evidence="5 6">
    <name type="scientific">Marivirga sericea</name>
    <dbReference type="NCBI Taxonomy" id="1028"/>
    <lineage>
        <taxon>Bacteria</taxon>
        <taxon>Pseudomonadati</taxon>
        <taxon>Bacteroidota</taxon>
        <taxon>Cytophagia</taxon>
        <taxon>Cytophagales</taxon>
        <taxon>Marivirgaceae</taxon>
        <taxon>Marivirga</taxon>
    </lineage>
</organism>
<keyword evidence="5" id="KW-0813">Transport</keyword>
<feature type="domain" description="Potassium channel" evidence="4">
    <location>
        <begin position="20"/>
        <end position="94"/>
    </location>
</feature>
<dbReference type="PANTHER" id="PTHR43833">
    <property type="entry name" value="POTASSIUM CHANNEL PROTEIN 2-RELATED-RELATED"/>
    <property type="match status" value="1"/>
</dbReference>
<dbReference type="Pfam" id="PF02254">
    <property type="entry name" value="TrkA_N"/>
    <property type="match status" value="1"/>
</dbReference>
<dbReference type="AlphaFoldDB" id="A0A1X7LC09"/>
<evidence type="ECO:0000256" key="2">
    <source>
        <dbReference type="SAM" id="Phobius"/>
    </source>
</evidence>
<dbReference type="InterPro" id="IPR036291">
    <property type="entry name" value="NAD(P)-bd_dom_sf"/>
</dbReference>
<feature type="transmembrane region" description="Helical" evidence="2">
    <location>
        <begin position="70"/>
        <end position="95"/>
    </location>
</feature>
<dbReference type="PANTHER" id="PTHR43833:SF9">
    <property type="entry name" value="POTASSIUM CHANNEL PROTEIN YUGO-RELATED"/>
    <property type="match status" value="1"/>
</dbReference>
<dbReference type="EMBL" id="FXAW01000009">
    <property type="protein sequence ID" value="SMG50933.1"/>
    <property type="molecule type" value="Genomic_DNA"/>
</dbReference>
<protein>
    <submittedName>
        <fullName evidence="5">Voltage-gated potassium channel</fullName>
    </submittedName>
</protein>
<dbReference type="GO" id="GO:0005886">
    <property type="term" value="C:plasma membrane"/>
    <property type="evidence" value="ECO:0007669"/>
    <property type="project" value="UniProtKB-SubCell"/>
</dbReference>
<keyword evidence="2" id="KW-0812">Transmembrane</keyword>
<dbReference type="InterPro" id="IPR003148">
    <property type="entry name" value="RCK_N"/>
</dbReference>
<dbReference type="SUPFAM" id="SSF81324">
    <property type="entry name" value="Voltage-gated potassium channels"/>
    <property type="match status" value="1"/>
</dbReference>
<dbReference type="Pfam" id="PF07885">
    <property type="entry name" value="Ion_trans_2"/>
    <property type="match status" value="1"/>
</dbReference>
<name>A0A1X7LC09_9BACT</name>
<feature type="domain" description="RCK N-terminal" evidence="3">
    <location>
        <begin position="114"/>
        <end position="232"/>
    </location>
</feature>
<dbReference type="SUPFAM" id="SSF51735">
    <property type="entry name" value="NAD(P)-binding Rossmann-fold domains"/>
    <property type="match status" value="1"/>
</dbReference>
<dbReference type="Gene3D" id="1.10.287.70">
    <property type="match status" value="1"/>
</dbReference>
<dbReference type="GO" id="GO:0006813">
    <property type="term" value="P:potassium ion transport"/>
    <property type="evidence" value="ECO:0007669"/>
    <property type="project" value="InterPro"/>
</dbReference>